<dbReference type="EMBL" id="JABWDY010030909">
    <property type="protein sequence ID" value="KAF5185284.1"/>
    <property type="molecule type" value="Genomic_DNA"/>
</dbReference>
<dbReference type="InterPro" id="IPR029058">
    <property type="entry name" value="AB_hydrolase_fold"/>
</dbReference>
<dbReference type="FunFam" id="3.40.50.1820:FF:000072">
    <property type="entry name" value="Serine carboxypeptidase-like 19"/>
    <property type="match status" value="1"/>
</dbReference>
<dbReference type="Proteomes" id="UP000554482">
    <property type="component" value="Unassembled WGS sequence"/>
</dbReference>
<dbReference type="OrthoDB" id="443318at2759"/>
<evidence type="ECO:0000313" key="4">
    <source>
        <dbReference type="Proteomes" id="UP000554482"/>
    </source>
</evidence>
<comment type="caution">
    <text evidence="3">The sequence shown here is derived from an EMBL/GenBank/DDBJ whole genome shotgun (WGS) entry which is preliminary data.</text>
</comment>
<accession>A0A7J6VJL4</accession>
<sequence length="467" mass="52398">MAGSSNSTSSANLFLFSTCFCILLLLDFPGKTVSQSIVRYLPGFGQLPFELETGYVNVDDSDGVELFYYFFKSENDPIKDPLLFWFAGGPGCSGLTTIMIQIGPLSFRKVEYNGSLPTLVLNPNSWTKMSNIVFLDAPVGTGFSYSRSLQGWPSSDKKSAKHSHTFIRKWLVGHPEFLSNPLYLAGDSYSGIVVPLIVQEISDGIEAGDKPLINLQGYLLGNPVTDQNLEKNSVIPFSYGMGLISLELFEFAKKHCGGDYINVDPSNAQCKKDLESVTECTEGLEPEYILDPKCIFRKDENQKDIRLLRENTSNIICSPPSDPGLGCRKYDHLLLYYWTNDDRVQTALNVQKGIVPEWIRCKRNKLDYLPDVETSTGYHLNLSKKRYRSLIFSGDHDSVVPFMSTQAWIESLKLPISDEWRPWFVDSQVAGYTRTYSSNMTYATIKGAGHIASVYKPKECLNMDCFA</sequence>
<dbReference type="SUPFAM" id="SSF53474">
    <property type="entry name" value="alpha/beta-Hydrolases"/>
    <property type="match status" value="1"/>
</dbReference>
<dbReference type="PRINTS" id="PR00724">
    <property type="entry name" value="CRBOXYPTASEC"/>
</dbReference>
<keyword evidence="2" id="KW-0732">Signal</keyword>
<dbReference type="GO" id="GO:0016747">
    <property type="term" value="F:acyltransferase activity, transferring groups other than amino-acyl groups"/>
    <property type="evidence" value="ECO:0007669"/>
    <property type="project" value="TreeGrafter"/>
</dbReference>
<feature type="signal peptide" evidence="2">
    <location>
        <begin position="1"/>
        <end position="34"/>
    </location>
</feature>
<keyword evidence="4" id="KW-1185">Reference proteome</keyword>
<dbReference type="AlphaFoldDB" id="A0A7J6VJL4"/>
<feature type="non-terminal residue" evidence="3">
    <location>
        <position position="1"/>
    </location>
</feature>
<dbReference type="Gene3D" id="3.40.50.1820">
    <property type="entry name" value="alpha/beta hydrolase"/>
    <property type="match status" value="1"/>
</dbReference>
<evidence type="ECO:0000256" key="2">
    <source>
        <dbReference type="SAM" id="SignalP"/>
    </source>
</evidence>
<reference evidence="3 4" key="1">
    <citation type="submission" date="2020-06" db="EMBL/GenBank/DDBJ databases">
        <title>Transcriptomic and genomic resources for Thalictrum thalictroides and T. hernandezii: Facilitating candidate gene discovery in an emerging model plant lineage.</title>
        <authorList>
            <person name="Arias T."/>
            <person name="Riano-Pachon D.M."/>
            <person name="Di Stilio V.S."/>
        </authorList>
    </citation>
    <scope>NUCLEOTIDE SEQUENCE [LARGE SCALE GENOMIC DNA]</scope>
    <source>
        <strain evidence="4">cv. WT478/WT964</strain>
        <tissue evidence="3">Leaves</tissue>
    </source>
</reference>
<keyword evidence="3" id="KW-0378">Hydrolase</keyword>
<feature type="chain" id="PRO_5029610285" evidence="2">
    <location>
        <begin position="35"/>
        <end position="467"/>
    </location>
</feature>
<protein>
    <submittedName>
        <fullName evidence="3">Serine carboxypeptidase-like</fullName>
    </submittedName>
</protein>
<dbReference type="GO" id="GO:0019748">
    <property type="term" value="P:secondary metabolic process"/>
    <property type="evidence" value="ECO:0007669"/>
    <property type="project" value="TreeGrafter"/>
</dbReference>
<dbReference type="InterPro" id="IPR001563">
    <property type="entry name" value="Peptidase_S10"/>
</dbReference>
<keyword evidence="3" id="KW-0121">Carboxypeptidase</keyword>
<dbReference type="Pfam" id="PF00450">
    <property type="entry name" value="Peptidase_S10"/>
    <property type="match status" value="1"/>
</dbReference>
<evidence type="ECO:0000256" key="1">
    <source>
        <dbReference type="ARBA" id="ARBA00009431"/>
    </source>
</evidence>
<name>A0A7J6VJL4_THATH</name>
<evidence type="ECO:0000313" key="3">
    <source>
        <dbReference type="EMBL" id="KAF5185284.1"/>
    </source>
</evidence>
<dbReference type="GO" id="GO:0004185">
    <property type="term" value="F:serine-type carboxypeptidase activity"/>
    <property type="evidence" value="ECO:0007669"/>
    <property type="project" value="InterPro"/>
</dbReference>
<gene>
    <name evidence="3" type="ORF">FRX31_025129</name>
</gene>
<dbReference type="GO" id="GO:0006508">
    <property type="term" value="P:proteolysis"/>
    <property type="evidence" value="ECO:0007669"/>
    <property type="project" value="InterPro"/>
</dbReference>
<dbReference type="PANTHER" id="PTHR11802:SF29">
    <property type="entry name" value="SERINE CARBOXYPEPTIDASE-LIKE 19"/>
    <property type="match status" value="1"/>
</dbReference>
<organism evidence="3 4">
    <name type="scientific">Thalictrum thalictroides</name>
    <name type="common">Rue-anemone</name>
    <name type="synonym">Anemone thalictroides</name>
    <dbReference type="NCBI Taxonomy" id="46969"/>
    <lineage>
        <taxon>Eukaryota</taxon>
        <taxon>Viridiplantae</taxon>
        <taxon>Streptophyta</taxon>
        <taxon>Embryophyta</taxon>
        <taxon>Tracheophyta</taxon>
        <taxon>Spermatophyta</taxon>
        <taxon>Magnoliopsida</taxon>
        <taxon>Ranunculales</taxon>
        <taxon>Ranunculaceae</taxon>
        <taxon>Thalictroideae</taxon>
        <taxon>Thalictrum</taxon>
    </lineage>
</organism>
<proteinExistence type="inferred from homology"/>
<dbReference type="PANTHER" id="PTHR11802">
    <property type="entry name" value="SERINE PROTEASE FAMILY S10 SERINE CARBOXYPEPTIDASE"/>
    <property type="match status" value="1"/>
</dbReference>
<comment type="similarity">
    <text evidence="1">Belongs to the peptidase S10 family.</text>
</comment>
<keyword evidence="3" id="KW-0645">Protease</keyword>